<organism evidence="7 8">
    <name type="scientific">Dovyalis caffra</name>
    <dbReference type="NCBI Taxonomy" id="77055"/>
    <lineage>
        <taxon>Eukaryota</taxon>
        <taxon>Viridiplantae</taxon>
        <taxon>Streptophyta</taxon>
        <taxon>Embryophyta</taxon>
        <taxon>Tracheophyta</taxon>
        <taxon>Spermatophyta</taxon>
        <taxon>Magnoliopsida</taxon>
        <taxon>eudicotyledons</taxon>
        <taxon>Gunneridae</taxon>
        <taxon>Pentapetalae</taxon>
        <taxon>rosids</taxon>
        <taxon>fabids</taxon>
        <taxon>Malpighiales</taxon>
        <taxon>Salicaceae</taxon>
        <taxon>Flacourtieae</taxon>
        <taxon>Dovyalis</taxon>
    </lineage>
</organism>
<dbReference type="SUPFAM" id="SSF51182">
    <property type="entry name" value="RmlC-like cupins"/>
    <property type="match status" value="1"/>
</dbReference>
<dbReference type="CDD" id="cd02242">
    <property type="entry name" value="cupin_11S_legumin_N"/>
    <property type="match status" value="1"/>
</dbReference>
<dbReference type="PANTHER" id="PTHR31189:SF54">
    <property type="entry name" value="11S GLOBULIN SEED STORAGE PROTEIN 2-LIKE"/>
    <property type="match status" value="1"/>
</dbReference>
<evidence type="ECO:0000256" key="3">
    <source>
        <dbReference type="ARBA" id="ARBA00023129"/>
    </source>
</evidence>
<accession>A0AAV1S8G0</accession>
<keyword evidence="2" id="KW-0758">Storage protein</keyword>
<feature type="domain" description="Cupin type-1" evidence="6">
    <location>
        <begin position="171"/>
        <end position="377"/>
    </location>
</feature>
<keyword evidence="3" id="KW-0708">Seed storage protein</keyword>
<feature type="region of interest" description="Disordered" evidence="5">
    <location>
        <begin position="87"/>
        <end position="119"/>
    </location>
</feature>
<evidence type="ECO:0000256" key="4">
    <source>
        <dbReference type="ARBA" id="ARBA00023157"/>
    </source>
</evidence>
<dbReference type="EMBL" id="CAWUPB010001173">
    <property type="protein sequence ID" value="CAK7346402.1"/>
    <property type="molecule type" value="Genomic_DNA"/>
</dbReference>
<name>A0AAV1S8G0_9ROSI</name>
<protein>
    <recommendedName>
        <fullName evidence="6">Cupin type-1 domain-containing protein</fullName>
    </recommendedName>
</protein>
<dbReference type="Gene3D" id="2.60.120.10">
    <property type="entry name" value="Jelly Rolls"/>
    <property type="match status" value="2"/>
</dbReference>
<gene>
    <name evidence="7" type="ORF">DCAF_LOCUS19078</name>
</gene>
<dbReference type="PANTHER" id="PTHR31189">
    <property type="entry name" value="OS03G0336100 PROTEIN-RELATED"/>
    <property type="match status" value="1"/>
</dbReference>
<evidence type="ECO:0000313" key="8">
    <source>
        <dbReference type="Proteomes" id="UP001314170"/>
    </source>
</evidence>
<evidence type="ECO:0000256" key="1">
    <source>
        <dbReference type="ARBA" id="ARBA00007178"/>
    </source>
</evidence>
<dbReference type="InterPro" id="IPR006045">
    <property type="entry name" value="Cupin_1"/>
</dbReference>
<dbReference type="PRINTS" id="PR00439">
    <property type="entry name" value="11SGLOBULIN"/>
</dbReference>
<comment type="caution">
    <text evidence="7">The sequence shown here is derived from an EMBL/GenBank/DDBJ whole genome shotgun (WGS) entry which is preliminary data.</text>
</comment>
<evidence type="ECO:0000256" key="5">
    <source>
        <dbReference type="SAM" id="MobiDB-lite"/>
    </source>
</evidence>
<comment type="similarity">
    <text evidence="1">Belongs to the 11S seed storage protein (globulins) family.</text>
</comment>
<feature type="region of interest" description="Disordered" evidence="5">
    <location>
        <begin position="580"/>
        <end position="601"/>
    </location>
</feature>
<dbReference type="CDD" id="cd02243">
    <property type="entry name" value="cupin_11S_legumin_C"/>
    <property type="match status" value="1"/>
</dbReference>
<evidence type="ECO:0000259" key="6">
    <source>
        <dbReference type="SMART" id="SM00835"/>
    </source>
</evidence>
<reference evidence="7 8" key="1">
    <citation type="submission" date="2024-01" db="EMBL/GenBank/DDBJ databases">
        <authorList>
            <person name="Waweru B."/>
        </authorList>
    </citation>
    <scope>NUCLEOTIDE SEQUENCE [LARGE SCALE GENOMIC DNA]</scope>
</reference>
<evidence type="ECO:0000256" key="2">
    <source>
        <dbReference type="ARBA" id="ARBA00022761"/>
    </source>
</evidence>
<dbReference type="InterPro" id="IPR050253">
    <property type="entry name" value="Seed_Storage-Functional"/>
</dbReference>
<keyword evidence="8" id="KW-1185">Reference proteome</keyword>
<dbReference type="InterPro" id="IPR011051">
    <property type="entry name" value="RmlC_Cupin_sf"/>
</dbReference>
<evidence type="ECO:0000313" key="7">
    <source>
        <dbReference type="EMBL" id="CAK7346402.1"/>
    </source>
</evidence>
<dbReference type="GO" id="GO:0045735">
    <property type="term" value="F:nutrient reservoir activity"/>
    <property type="evidence" value="ECO:0007669"/>
    <property type="project" value="UniProtKB-KW"/>
</dbReference>
<sequence length="601" mass="68213">MSDDKSGRHMLFPRPTFNVHEAKYLKPECQSQPTDRTFKAQTLFNTRTGLTSLSGLIYRAAEFITSPYISFQSPALKHECPHALPSSNYSPGEVANRFKHHDSSSMQNKPALHATQPHQPTTTSFAKIQFLHTIKWASSANKKLTILTVATREREPQREARLREAQQCQLRRITASKPSHRIKSEGGVTEIWDPEEDQFQCAGFAPMRTTVQTNSLSLPKFFPAPRLVFIEQGRGVMGISYPGCPETFHKEQQFSRGQGQRGMSGDQHQKVHRIRRGDIVAVPAGAAHWCYNDGNEELIAVSVLDLNNQANQLDQNLRGFMLAGGQPKHGQERYERPSHRFAGQSERSTEDTFQNIFRGFDEELLAEAFNVPRETVRRMRQGSSRGPIVKCQEEMKLMSPDLEEEEGSESCYDKMPQPNGLEEAFCNMKIKQNIEVQREADFYTKQGGRINIANQQKLPILRFLDMSAERGQLMPNAMYSPHWSMTDNRVLYALRGELHAQIVDERGNTLMNERVRQGDMFVIPQFFAAMLKAGNNGFEWVSFKSSGQPMKSPMVGSTSVMRAMPVDVMSNAFQISRREAEQLKTNRDPQSMLLSPTRTSF</sequence>
<dbReference type="Proteomes" id="UP001314170">
    <property type="component" value="Unassembled WGS sequence"/>
</dbReference>
<dbReference type="InterPro" id="IPR014710">
    <property type="entry name" value="RmlC-like_jellyroll"/>
</dbReference>
<dbReference type="InterPro" id="IPR006044">
    <property type="entry name" value="11S_seedstore_pln"/>
</dbReference>
<dbReference type="SMART" id="SM00835">
    <property type="entry name" value="Cupin_1"/>
    <property type="match status" value="2"/>
</dbReference>
<proteinExistence type="inferred from homology"/>
<dbReference type="Pfam" id="PF00190">
    <property type="entry name" value="Cupin_1"/>
    <property type="match status" value="2"/>
</dbReference>
<keyword evidence="4" id="KW-1015">Disulfide bond</keyword>
<dbReference type="AlphaFoldDB" id="A0AAV1S8G0"/>
<feature type="domain" description="Cupin type-1" evidence="6">
    <location>
        <begin position="432"/>
        <end position="581"/>
    </location>
</feature>
<feature type="compositionally biased region" description="Polar residues" evidence="5">
    <location>
        <begin position="588"/>
        <end position="601"/>
    </location>
</feature>